<keyword evidence="7" id="KW-0472">Membrane</keyword>
<proteinExistence type="inferred from homology"/>
<evidence type="ECO:0000256" key="3">
    <source>
        <dbReference type="ARBA" id="ARBA00022525"/>
    </source>
</evidence>
<keyword evidence="4" id="KW-0372">Hormone</keyword>
<name>A0A6P7GVZ5_DIAVI</name>
<evidence type="ECO:0000256" key="2">
    <source>
        <dbReference type="ARBA" id="ARBA00006145"/>
    </source>
</evidence>
<dbReference type="AlphaFoldDB" id="A0A6P7GVZ5"/>
<protein>
    <submittedName>
        <fullName evidence="8">Uncharacterized protein LOC114347144</fullName>
    </submittedName>
</protein>
<evidence type="ECO:0000256" key="1">
    <source>
        <dbReference type="ARBA" id="ARBA00004613"/>
    </source>
</evidence>
<evidence type="ECO:0000313" key="8">
    <source>
        <dbReference type="RefSeq" id="XP_028153684.1"/>
    </source>
</evidence>
<dbReference type="GO" id="GO:0007218">
    <property type="term" value="P:neuropeptide signaling pathway"/>
    <property type="evidence" value="ECO:0007669"/>
    <property type="project" value="UniProtKB-KW"/>
</dbReference>
<evidence type="ECO:0000256" key="7">
    <source>
        <dbReference type="SAM" id="Phobius"/>
    </source>
</evidence>
<keyword evidence="3" id="KW-0964">Secreted</keyword>
<reference evidence="8" key="1">
    <citation type="submission" date="2025-08" db="UniProtKB">
        <authorList>
            <consortium name="RefSeq"/>
        </authorList>
    </citation>
    <scope>IDENTIFICATION</scope>
    <source>
        <tissue evidence="8">Whole insect</tissue>
    </source>
</reference>
<keyword evidence="5" id="KW-0732">Signal</keyword>
<evidence type="ECO:0000256" key="5">
    <source>
        <dbReference type="ARBA" id="ARBA00022729"/>
    </source>
</evidence>
<evidence type="ECO:0000256" key="6">
    <source>
        <dbReference type="ARBA" id="ARBA00023320"/>
    </source>
</evidence>
<comment type="similarity">
    <text evidence="2">Belongs to the AKH/HRTH/RPCH family.</text>
</comment>
<dbReference type="Pfam" id="PF06377">
    <property type="entry name" value="Adipokin_hormo"/>
    <property type="match status" value="1"/>
</dbReference>
<dbReference type="InterPro" id="IPR010475">
    <property type="entry name" value="AKH/RPCH_hormone"/>
</dbReference>
<evidence type="ECO:0000256" key="4">
    <source>
        <dbReference type="ARBA" id="ARBA00022702"/>
    </source>
</evidence>
<feature type="non-terminal residue" evidence="8">
    <location>
        <position position="1"/>
    </location>
</feature>
<keyword evidence="7" id="KW-0812">Transmembrane</keyword>
<feature type="non-terminal residue" evidence="8">
    <location>
        <position position="96"/>
    </location>
</feature>
<comment type="subcellular location">
    <subcellularLocation>
        <location evidence="1">Secreted</location>
    </subcellularLocation>
</comment>
<accession>A0A6P7GVZ5</accession>
<dbReference type="InParanoid" id="A0A6P7GVZ5"/>
<keyword evidence="6" id="KW-0527">Neuropeptide</keyword>
<dbReference type="GO" id="GO:0005576">
    <property type="term" value="C:extracellular region"/>
    <property type="evidence" value="ECO:0007669"/>
    <property type="project" value="UniProtKB-SubCell"/>
</dbReference>
<sequence length="96" mass="11110">YIRDKSEKVRSASPYLSAQQARSTYLFPRNGLVMNQNNRKSNFYPIICCLLITWLFIYTSNAQLTFSKGWKIGKRTEDEPDSQIKISANAICHFLV</sequence>
<keyword evidence="7" id="KW-1133">Transmembrane helix</keyword>
<organism evidence="8">
    <name type="scientific">Diabrotica virgifera virgifera</name>
    <name type="common">western corn rootworm</name>
    <dbReference type="NCBI Taxonomy" id="50390"/>
    <lineage>
        <taxon>Eukaryota</taxon>
        <taxon>Metazoa</taxon>
        <taxon>Ecdysozoa</taxon>
        <taxon>Arthropoda</taxon>
        <taxon>Hexapoda</taxon>
        <taxon>Insecta</taxon>
        <taxon>Pterygota</taxon>
        <taxon>Neoptera</taxon>
        <taxon>Endopterygota</taxon>
        <taxon>Coleoptera</taxon>
        <taxon>Polyphaga</taxon>
        <taxon>Cucujiformia</taxon>
        <taxon>Chrysomeloidea</taxon>
        <taxon>Chrysomelidae</taxon>
        <taxon>Galerucinae</taxon>
        <taxon>Diabroticina</taxon>
        <taxon>Diabroticites</taxon>
        <taxon>Diabrotica</taxon>
    </lineage>
</organism>
<gene>
    <name evidence="8" type="primary">LOC114347144</name>
</gene>
<feature type="transmembrane region" description="Helical" evidence="7">
    <location>
        <begin position="43"/>
        <end position="66"/>
    </location>
</feature>
<dbReference type="GO" id="GO:0005179">
    <property type="term" value="F:hormone activity"/>
    <property type="evidence" value="ECO:0007669"/>
    <property type="project" value="UniProtKB-KW"/>
</dbReference>
<dbReference type="RefSeq" id="XP_028153684.1">
    <property type="nucleotide sequence ID" value="XM_028297883.1"/>
</dbReference>